<protein>
    <submittedName>
        <fullName evidence="1">Uncharacterized protein</fullName>
    </submittedName>
</protein>
<reference evidence="1 2" key="1">
    <citation type="submission" date="2022-06" db="EMBL/GenBank/DDBJ databases">
        <title>Runella sp. S5 genome sequencing.</title>
        <authorList>
            <person name="Park S."/>
        </authorList>
    </citation>
    <scope>NUCLEOTIDE SEQUENCE [LARGE SCALE GENOMIC DNA]</scope>
    <source>
        <strain evidence="1 2">S5</strain>
    </source>
</reference>
<keyword evidence="2" id="KW-1185">Reference proteome</keyword>
<gene>
    <name evidence="1" type="ORF">NCI00_07450</name>
</gene>
<evidence type="ECO:0000313" key="1">
    <source>
        <dbReference type="EMBL" id="MCP1382253.1"/>
    </source>
</evidence>
<accession>A0ABT1FKE8</accession>
<dbReference type="EMBL" id="JAMZEL010000002">
    <property type="protein sequence ID" value="MCP1382253.1"/>
    <property type="molecule type" value="Genomic_DNA"/>
</dbReference>
<dbReference type="Proteomes" id="UP001204772">
    <property type="component" value="Unassembled WGS sequence"/>
</dbReference>
<name>A0ABT1FKE8_9BACT</name>
<organism evidence="1 2">
    <name type="scientific">Runella salmonicolor</name>
    <dbReference type="NCBI Taxonomy" id="2950278"/>
    <lineage>
        <taxon>Bacteria</taxon>
        <taxon>Pseudomonadati</taxon>
        <taxon>Bacteroidota</taxon>
        <taxon>Cytophagia</taxon>
        <taxon>Cytophagales</taxon>
        <taxon>Spirosomataceae</taxon>
        <taxon>Runella</taxon>
    </lineage>
</organism>
<proteinExistence type="predicted"/>
<sequence>MTTVSDNYKIEFYKFLNGDKSVEDLENFIYSQPDLELQLGNETYFSLIDLNFKDKYDKAKLPGLIKNRVIEEGQFETWKLKRILNDFLTQPEKIDLNLDKIYHLYCGVYQGNGVRRYEYKFLGNLGINYLYWTDEGYLKTFYGNNWKAEYEKCLTEFEFYHKQLKNFATEIVSAIDNEEIEIFNDGTYRISNTLKNKLETDEIYKLKRPNEKFGS</sequence>
<evidence type="ECO:0000313" key="2">
    <source>
        <dbReference type="Proteomes" id="UP001204772"/>
    </source>
</evidence>
<comment type="caution">
    <text evidence="1">The sequence shown here is derived from an EMBL/GenBank/DDBJ whole genome shotgun (WGS) entry which is preliminary data.</text>
</comment>
<dbReference type="RefSeq" id="WP_253526387.1">
    <property type="nucleotide sequence ID" value="NZ_JAMZEL010000002.1"/>
</dbReference>